<keyword evidence="1" id="KW-0732">Signal</keyword>
<dbReference type="EMBL" id="KN838597">
    <property type="protein sequence ID" value="KIK02122.1"/>
    <property type="molecule type" value="Genomic_DNA"/>
</dbReference>
<dbReference type="AlphaFoldDB" id="A0A0C9XWV6"/>
<reference evidence="2 3" key="1">
    <citation type="submission" date="2014-04" db="EMBL/GenBank/DDBJ databases">
        <authorList>
            <consortium name="DOE Joint Genome Institute"/>
            <person name="Kuo A."/>
            <person name="Kohler A."/>
            <person name="Nagy L.G."/>
            <person name="Floudas D."/>
            <person name="Copeland A."/>
            <person name="Barry K.W."/>
            <person name="Cichocki N."/>
            <person name="Veneault-Fourrey C."/>
            <person name="LaButti K."/>
            <person name="Lindquist E.A."/>
            <person name="Lipzen A."/>
            <person name="Lundell T."/>
            <person name="Morin E."/>
            <person name="Murat C."/>
            <person name="Sun H."/>
            <person name="Tunlid A."/>
            <person name="Henrissat B."/>
            <person name="Grigoriev I.V."/>
            <person name="Hibbett D.S."/>
            <person name="Martin F."/>
            <person name="Nordberg H.P."/>
            <person name="Cantor M.N."/>
            <person name="Hua S.X."/>
        </authorList>
    </citation>
    <scope>NUCLEOTIDE SEQUENCE [LARGE SCALE GENOMIC DNA]</scope>
    <source>
        <strain evidence="2 3">LaAM-08-1</strain>
    </source>
</reference>
<sequence>MALSQLLLPSLTVVLTSDSGSTVLRDYQQPQSREIQIPLFGPRDDSLMDTIHTRTPTGYIIYKCEYSHEQDTATLFEEKADTKRSFWVRLGYGDACSAKSRAWGANNFLHKSKVDLGLGLGVRLNLSMDVCPTFCYLALVACYLTLSSLSS</sequence>
<organism evidence="2 3">
    <name type="scientific">Laccaria amethystina LaAM-08-1</name>
    <dbReference type="NCBI Taxonomy" id="1095629"/>
    <lineage>
        <taxon>Eukaryota</taxon>
        <taxon>Fungi</taxon>
        <taxon>Dikarya</taxon>
        <taxon>Basidiomycota</taxon>
        <taxon>Agaricomycotina</taxon>
        <taxon>Agaricomycetes</taxon>
        <taxon>Agaricomycetidae</taxon>
        <taxon>Agaricales</taxon>
        <taxon>Agaricineae</taxon>
        <taxon>Hydnangiaceae</taxon>
        <taxon>Laccaria</taxon>
    </lineage>
</organism>
<evidence type="ECO:0000313" key="2">
    <source>
        <dbReference type="EMBL" id="KIK02122.1"/>
    </source>
</evidence>
<evidence type="ECO:0000256" key="1">
    <source>
        <dbReference type="SAM" id="SignalP"/>
    </source>
</evidence>
<feature type="non-terminal residue" evidence="2">
    <location>
        <position position="151"/>
    </location>
</feature>
<protein>
    <submittedName>
        <fullName evidence="2">Uncharacterized protein</fullName>
    </submittedName>
</protein>
<feature type="chain" id="PRO_5002223026" evidence="1">
    <location>
        <begin position="17"/>
        <end position="151"/>
    </location>
</feature>
<feature type="signal peptide" evidence="1">
    <location>
        <begin position="1"/>
        <end position="16"/>
    </location>
</feature>
<keyword evidence="3" id="KW-1185">Reference proteome</keyword>
<accession>A0A0C9XWV6</accession>
<dbReference type="OrthoDB" id="3082041at2759"/>
<evidence type="ECO:0000313" key="3">
    <source>
        <dbReference type="Proteomes" id="UP000054477"/>
    </source>
</evidence>
<gene>
    <name evidence="2" type="ORF">K443DRAFT_80032</name>
</gene>
<proteinExistence type="predicted"/>
<name>A0A0C9XWV6_9AGAR</name>
<reference evidence="3" key="2">
    <citation type="submission" date="2015-01" db="EMBL/GenBank/DDBJ databases">
        <title>Evolutionary Origins and Diversification of the Mycorrhizal Mutualists.</title>
        <authorList>
            <consortium name="DOE Joint Genome Institute"/>
            <consortium name="Mycorrhizal Genomics Consortium"/>
            <person name="Kohler A."/>
            <person name="Kuo A."/>
            <person name="Nagy L.G."/>
            <person name="Floudas D."/>
            <person name="Copeland A."/>
            <person name="Barry K.W."/>
            <person name="Cichocki N."/>
            <person name="Veneault-Fourrey C."/>
            <person name="LaButti K."/>
            <person name="Lindquist E.A."/>
            <person name="Lipzen A."/>
            <person name="Lundell T."/>
            <person name="Morin E."/>
            <person name="Murat C."/>
            <person name="Riley R."/>
            <person name="Ohm R."/>
            <person name="Sun H."/>
            <person name="Tunlid A."/>
            <person name="Henrissat B."/>
            <person name="Grigoriev I.V."/>
            <person name="Hibbett D.S."/>
            <person name="Martin F."/>
        </authorList>
    </citation>
    <scope>NUCLEOTIDE SEQUENCE [LARGE SCALE GENOMIC DNA]</scope>
    <source>
        <strain evidence="3">LaAM-08-1</strain>
    </source>
</reference>
<dbReference type="HOGENOM" id="CLU_1518107_0_0_1"/>
<dbReference type="Proteomes" id="UP000054477">
    <property type="component" value="Unassembled WGS sequence"/>
</dbReference>